<evidence type="ECO:0000313" key="7">
    <source>
        <dbReference type="EMBL" id="MBL0740083.1"/>
    </source>
</evidence>
<dbReference type="PANTHER" id="PTHR30168:SF0">
    <property type="entry name" value="INNER MEMBRANE PROTEIN"/>
    <property type="match status" value="1"/>
</dbReference>
<protein>
    <submittedName>
        <fullName evidence="7">Zinc metallopeptidase</fullName>
    </submittedName>
</protein>
<name>A0ABS1KLG7_9BACT</name>
<dbReference type="EMBL" id="JAERRB010000001">
    <property type="protein sequence ID" value="MBL0740083.1"/>
    <property type="molecule type" value="Genomic_DNA"/>
</dbReference>
<evidence type="ECO:0000313" key="8">
    <source>
        <dbReference type="Proteomes" id="UP000613030"/>
    </source>
</evidence>
<dbReference type="InterPro" id="IPR007343">
    <property type="entry name" value="Uncharacterised_pept_Zn_put"/>
</dbReference>
<evidence type="ECO:0000256" key="6">
    <source>
        <dbReference type="SAM" id="Phobius"/>
    </source>
</evidence>
<comment type="subcellular location">
    <subcellularLocation>
        <location evidence="1">Membrane</location>
        <topology evidence="1">Single-pass membrane protein</topology>
    </subcellularLocation>
</comment>
<sequence length="287" mass="31526">MQWRGRRQSSNVDDQRGSGGGGGMAVKGGLGTIVVVLVISLILGKNPLSLLQEIQTQGGGGYETEQTQASDYQPSAEEQELSEFVKVVLADTEDVWHGIMKDYREPRLVMFSGNVQSACGSASSATGPFYCSEDERVYIDLSFYEELKSRFQAPGDFAQAYVIAHEVGHHVQHLLGITDKVHAMQGKISEEEYNKLSVKLELQADFLAGVWANHAQQTKSILEPGDIDEALNAASAIGDDRLQKQGQGYVVPDSFTHGTSEQRMRWFKKGFETGDIDQGDTFNTNNL</sequence>
<dbReference type="Pfam" id="PF04228">
    <property type="entry name" value="Zn_peptidase"/>
    <property type="match status" value="1"/>
</dbReference>
<keyword evidence="8" id="KW-1185">Reference proteome</keyword>
<dbReference type="Proteomes" id="UP000613030">
    <property type="component" value="Unassembled WGS sequence"/>
</dbReference>
<evidence type="ECO:0000256" key="3">
    <source>
        <dbReference type="ARBA" id="ARBA00022989"/>
    </source>
</evidence>
<gene>
    <name evidence="7" type="ORF">JI741_02580</name>
</gene>
<dbReference type="RefSeq" id="WP_202007093.1">
    <property type="nucleotide sequence ID" value="NZ_JAERRB010000001.1"/>
</dbReference>
<accession>A0ABS1KLG7</accession>
<reference evidence="7 8" key="1">
    <citation type="submission" date="2021-01" db="EMBL/GenBank/DDBJ databases">
        <title>Chryseolinea sp. Jin1 Genome sequencing and assembly.</title>
        <authorList>
            <person name="Kim I."/>
        </authorList>
    </citation>
    <scope>NUCLEOTIDE SEQUENCE [LARGE SCALE GENOMIC DNA]</scope>
    <source>
        <strain evidence="7 8">Jin1</strain>
    </source>
</reference>
<evidence type="ECO:0000256" key="5">
    <source>
        <dbReference type="SAM" id="MobiDB-lite"/>
    </source>
</evidence>
<comment type="caution">
    <text evidence="7">The sequence shown here is derived from an EMBL/GenBank/DDBJ whole genome shotgun (WGS) entry which is preliminary data.</text>
</comment>
<evidence type="ECO:0000256" key="2">
    <source>
        <dbReference type="ARBA" id="ARBA00022692"/>
    </source>
</evidence>
<keyword evidence="2 6" id="KW-0812">Transmembrane</keyword>
<dbReference type="PANTHER" id="PTHR30168">
    <property type="entry name" value="PUTATIVE MEMBRANE PROTEIN YPFJ"/>
    <property type="match status" value="1"/>
</dbReference>
<evidence type="ECO:0000256" key="1">
    <source>
        <dbReference type="ARBA" id="ARBA00004167"/>
    </source>
</evidence>
<feature type="region of interest" description="Disordered" evidence="5">
    <location>
        <begin position="1"/>
        <end position="23"/>
    </location>
</feature>
<proteinExistence type="predicted"/>
<keyword evidence="3 6" id="KW-1133">Transmembrane helix</keyword>
<keyword evidence="4 6" id="KW-0472">Membrane</keyword>
<organism evidence="7 8">
    <name type="scientific">Chryseolinea lacunae</name>
    <dbReference type="NCBI Taxonomy" id="2801331"/>
    <lineage>
        <taxon>Bacteria</taxon>
        <taxon>Pseudomonadati</taxon>
        <taxon>Bacteroidota</taxon>
        <taxon>Cytophagia</taxon>
        <taxon>Cytophagales</taxon>
        <taxon>Fulvivirgaceae</taxon>
        <taxon>Chryseolinea</taxon>
    </lineage>
</organism>
<feature type="transmembrane region" description="Helical" evidence="6">
    <location>
        <begin position="21"/>
        <end position="43"/>
    </location>
</feature>
<evidence type="ECO:0000256" key="4">
    <source>
        <dbReference type="ARBA" id="ARBA00023136"/>
    </source>
</evidence>